<gene>
    <name evidence="2" type="ORF">BD289DRAFT_461499</name>
</gene>
<dbReference type="Proteomes" id="UP000241462">
    <property type="component" value="Unassembled WGS sequence"/>
</dbReference>
<dbReference type="EMBL" id="KZ678467">
    <property type="protein sequence ID" value="PSR82906.1"/>
    <property type="molecule type" value="Genomic_DNA"/>
</dbReference>
<organism evidence="2 3">
    <name type="scientific">Coniella lustricola</name>
    <dbReference type="NCBI Taxonomy" id="2025994"/>
    <lineage>
        <taxon>Eukaryota</taxon>
        <taxon>Fungi</taxon>
        <taxon>Dikarya</taxon>
        <taxon>Ascomycota</taxon>
        <taxon>Pezizomycotina</taxon>
        <taxon>Sordariomycetes</taxon>
        <taxon>Sordariomycetidae</taxon>
        <taxon>Diaporthales</taxon>
        <taxon>Schizoparmaceae</taxon>
        <taxon>Coniella</taxon>
    </lineage>
</organism>
<dbReference type="STRING" id="2025994.A0A2T3A517"/>
<feature type="compositionally biased region" description="Low complexity" evidence="1">
    <location>
        <begin position="559"/>
        <end position="572"/>
    </location>
</feature>
<accession>A0A2T3A517</accession>
<feature type="region of interest" description="Disordered" evidence="1">
    <location>
        <begin position="458"/>
        <end position="490"/>
    </location>
</feature>
<feature type="compositionally biased region" description="Acidic residues" evidence="1">
    <location>
        <begin position="458"/>
        <end position="468"/>
    </location>
</feature>
<protein>
    <recommendedName>
        <fullName evidence="4">DUF676 domain-containing protein</fullName>
    </recommendedName>
</protein>
<proteinExistence type="predicted"/>
<feature type="region of interest" description="Disordered" evidence="1">
    <location>
        <begin position="349"/>
        <end position="383"/>
    </location>
</feature>
<evidence type="ECO:0000313" key="2">
    <source>
        <dbReference type="EMBL" id="PSR82906.1"/>
    </source>
</evidence>
<keyword evidence="3" id="KW-1185">Reference proteome</keyword>
<reference evidence="2 3" key="1">
    <citation type="journal article" date="2018" name="Mycol. Prog.">
        <title>Coniella lustricola, a new species from submerged detritus.</title>
        <authorList>
            <person name="Raudabaugh D.B."/>
            <person name="Iturriaga T."/>
            <person name="Carver A."/>
            <person name="Mondo S."/>
            <person name="Pangilinan J."/>
            <person name="Lipzen A."/>
            <person name="He G."/>
            <person name="Amirebrahimi M."/>
            <person name="Grigoriev I.V."/>
            <person name="Miller A.N."/>
        </authorList>
    </citation>
    <scope>NUCLEOTIDE SEQUENCE [LARGE SCALE GENOMIC DNA]</scope>
    <source>
        <strain evidence="2 3">B22-T-1</strain>
    </source>
</reference>
<dbReference type="InParanoid" id="A0A2T3A517"/>
<dbReference type="SUPFAM" id="SSF53474">
    <property type="entry name" value="alpha/beta-Hydrolases"/>
    <property type="match status" value="1"/>
</dbReference>
<feature type="compositionally biased region" description="Acidic residues" evidence="1">
    <location>
        <begin position="481"/>
        <end position="490"/>
    </location>
</feature>
<dbReference type="PANTHER" id="PTHR47842">
    <property type="entry name" value="EXPRESSED PROTEIN"/>
    <property type="match status" value="1"/>
</dbReference>
<feature type="compositionally biased region" description="Basic and acidic residues" evidence="1">
    <location>
        <begin position="349"/>
        <end position="371"/>
    </location>
</feature>
<evidence type="ECO:0008006" key="4">
    <source>
        <dbReference type="Google" id="ProtNLM"/>
    </source>
</evidence>
<dbReference type="AlphaFoldDB" id="A0A2T3A517"/>
<feature type="region of interest" description="Disordered" evidence="1">
    <location>
        <begin position="555"/>
        <end position="647"/>
    </location>
</feature>
<evidence type="ECO:0000256" key="1">
    <source>
        <dbReference type="SAM" id="MobiDB-lite"/>
    </source>
</evidence>
<dbReference type="InterPro" id="IPR029058">
    <property type="entry name" value="AB_hydrolase_fold"/>
</dbReference>
<name>A0A2T3A517_9PEZI</name>
<dbReference type="OrthoDB" id="442243at2759"/>
<evidence type="ECO:0000313" key="3">
    <source>
        <dbReference type="Proteomes" id="UP000241462"/>
    </source>
</evidence>
<feature type="compositionally biased region" description="Polar residues" evidence="1">
    <location>
        <begin position="584"/>
        <end position="593"/>
    </location>
</feature>
<dbReference type="Gene3D" id="3.40.50.1820">
    <property type="entry name" value="alpha/beta hydrolase"/>
    <property type="match status" value="1"/>
</dbReference>
<dbReference type="PANTHER" id="PTHR47842:SF2">
    <property type="entry name" value="DUF676 DOMAIN-CONTAINING PROTEIN"/>
    <property type="match status" value="1"/>
</dbReference>
<feature type="compositionally biased region" description="Basic and acidic residues" evidence="1">
    <location>
        <begin position="632"/>
        <end position="647"/>
    </location>
</feature>
<sequence>MPRTLLLCFVHGFKGNDDSFGRFPEDLKRTVSSELPGHKVESVVYPQYATKGELAQASINFLEWLRERVMEVRKADLEKPWPPNDRQVGVVLVAHSMGGFVASDALFQLLNERAAATDQDPDTPLFPLIQGILTFDTPYNGLARSLFVYGAFSNYQRVSSVWNVMTALSAAPAGLSMALKRTAGSLPGPSLTRSKAAAQSAVAGPAAWKTWQLVAVRTGTVGAIAAGGVAAYVHRQEIMAAAQGVRNLKKQDIVDGYQQGIDRLGQGLAYINRGNVGHSLAWLSDHFTFVGVLMKQQELSKRLERLAALRGIGIHDIYASMGENGYWSGGYFVPERTFCAIPVAEAEKSDEGVKGDKDDKGEKSEKSDKEQQQQQQQLQAHQLFSRHVVAEAADEIEAHMSMFKPDKNDQYQPMVEKATKLVVGWFNDDSKIVDDPSITQTEPAEKDSAEAHIKATDEGVELESEQGLDVEKDKVEAETSTVDEDDELPDESPLDIAAAASLVPPPGDGQDAVSGDEEIKDKQTYVKYLMNIAHNAGTGVSQAGLSVKDYIPSKLPTISTPSMPAMPSMSMPKVGLFSRKEKSTASVDSTAPTTEEAEEKSQAAAPAVDDSGEAPEKENASEAPAAPTEEQSEQKSTDAAEKETTSK</sequence>